<name>A0A0P7HX59_9EURY</name>
<dbReference type="AlphaFoldDB" id="A0A0P7HX59"/>
<proteinExistence type="predicted"/>
<accession>A0A0P7HX59</accession>
<organism evidence="1 2">
    <name type="scientific">Halolamina pelagica</name>
    <dbReference type="NCBI Taxonomy" id="699431"/>
    <lineage>
        <taxon>Archaea</taxon>
        <taxon>Methanobacteriati</taxon>
        <taxon>Methanobacteriota</taxon>
        <taxon>Stenosarchaea group</taxon>
        <taxon>Halobacteria</taxon>
        <taxon>Halobacteriales</taxon>
        <taxon>Haloferacaceae</taxon>
    </lineage>
</organism>
<dbReference type="GO" id="GO:0016627">
    <property type="term" value="F:oxidoreductase activity, acting on the CH-CH group of donors"/>
    <property type="evidence" value="ECO:0007669"/>
    <property type="project" value="InterPro"/>
</dbReference>
<dbReference type="EMBL" id="LGUC01000001">
    <property type="protein sequence ID" value="KPN31674.1"/>
    <property type="molecule type" value="Genomic_DNA"/>
</dbReference>
<dbReference type="SUPFAM" id="SSF56645">
    <property type="entry name" value="Acyl-CoA dehydrogenase NM domain-like"/>
    <property type="match status" value="1"/>
</dbReference>
<evidence type="ECO:0000313" key="1">
    <source>
        <dbReference type="EMBL" id="KPN31674.1"/>
    </source>
</evidence>
<gene>
    <name evidence="1" type="ORF">SY89_02423</name>
</gene>
<dbReference type="InterPro" id="IPR037069">
    <property type="entry name" value="AcylCoA_DH/ox_N_sf"/>
</dbReference>
<evidence type="ECO:0008006" key="3">
    <source>
        <dbReference type="Google" id="ProtNLM"/>
    </source>
</evidence>
<dbReference type="STRING" id="699431.SY89_02423"/>
<keyword evidence="2" id="KW-1185">Reference proteome</keyword>
<comment type="caution">
    <text evidence="1">The sequence shown here is derived from an EMBL/GenBank/DDBJ whole genome shotgun (WGS) entry which is preliminary data.</text>
</comment>
<reference evidence="2" key="1">
    <citation type="submission" date="2013-11" db="EMBL/GenBank/DDBJ databases">
        <authorList>
            <person name="Hoang H.T."/>
            <person name="Killian M.L."/>
            <person name="Madson D.M."/>
            <person name="Arruda P.H.E."/>
            <person name="Sun D."/>
            <person name="Schwartz K.J."/>
            <person name="Yoon K."/>
        </authorList>
    </citation>
    <scope>NUCLEOTIDE SEQUENCE [LARGE SCALE GENOMIC DNA]</scope>
    <source>
        <strain evidence="2">CDK2</strain>
    </source>
</reference>
<evidence type="ECO:0000313" key="2">
    <source>
        <dbReference type="Proteomes" id="UP000050535"/>
    </source>
</evidence>
<dbReference type="GO" id="GO:0050660">
    <property type="term" value="F:flavin adenine dinucleotide binding"/>
    <property type="evidence" value="ECO:0007669"/>
    <property type="project" value="InterPro"/>
</dbReference>
<dbReference type="InterPro" id="IPR009100">
    <property type="entry name" value="AcylCoA_DH/oxidase_NM_dom_sf"/>
</dbReference>
<protein>
    <recommendedName>
        <fullName evidence="3">Acyl-CoA dehydrogenase</fullName>
    </recommendedName>
</protein>
<dbReference type="Gene3D" id="1.10.540.10">
    <property type="entry name" value="Acyl-CoA dehydrogenase/oxidase, N-terminal domain"/>
    <property type="match status" value="1"/>
</dbReference>
<dbReference type="Proteomes" id="UP000050535">
    <property type="component" value="Unassembled WGS sequence"/>
</dbReference>
<sequence length="49" mass="5617">MDFGLNAEQRQIRDTVAEFVDEEVVPAPPRSTTLTTTPTIWSTRWPIWG</sequence>